<protein>
    <submittedName>
        <fullName evidence="1">Uncharacterized protein</fullName>
    </submittedName>
</protein>
<comment type="caution">
    <text evidence="1">The sequence shown here is derived from an EMBL/GenBank/DDBJ whole genome shotgun (WGS) entry which is preliminary data.</text>
</comment>
<organism evidence="1 2">
    <name type="scientific">Rhododendron molle</name>
    <name type="common">Chinese azalea</name>
    <name type="synonym">Azalea mollis</name>
    <dbReference type="NCBI Taxonomy" id="49168"/>
    <lineage>
        <taxon>Eukaryota</taxon>
        <taxon>Viridiplantae</taxon>
        <taxon>Streptophyta</taxon>
        <taxon>Embryophyta</taxon>
        <taxon>Tracheophyta</taxon>
        <taxon>Spermatophyta</taxon>
        <taxon>Magnoliopsida</taxon>
        <taxon>eudicotyledons</taxon>
        <taxon>Gunneridae</taxon>
        <taxon>Pentapetalae</taxon>
        <taxon>asterids</taxon>
        <taxon>Ericales</taxon>
        <taxon>Ericaceae</taxon>
        <taxon>Ericoideae</taxon>
        <taxon>Rhodoreae</taxon>
        <taxon>Rhododendron</taxon>
    </lineage>
</organism>
<keyword evidence="2" id="KW-1185">Reference proteome</keyword>
<evidence type="ECO:0000313" key="1">
    <source>
        <dbReference type="EMBL" id="KAI8548200.1"/>
    </source>
</evidence>
<proteinExistence type="predicted"/>
<gene>
    <name evidence="1" type="ORF">RHMOL_Rhmol07G0254500</name>
</gene>
<reference evidence="1" key="1">
    <citation type="submission" date="2022-02" db="EMBL/GenBank/DDBJ databases">
        <title>Plant Genome Project.</title>
        <authorList>
            <person name="Zhang R.-G."/>
        </authorList>
    </citation>
    <scope>NUCLEOTIDE SEQUENCE</scope>
    <source>
        <strain evidence="1">AT1</strain>
    </source>
</reference>
<accession>A0ACC0N4V3</accession>
<dbReference type="EMBL" id="CM046394">
    <property type="protein sequence ID" value="KAI8548200.1"/>
    <property type="molecule type" value="Genomic_DNA"/>
</dbReference>
<sequence length="243" mass="27470">MTETKFDRHIFKGALVNLVTRPDNRGKAGGGTFVSVDFSSWKKKGKLQTHVGGHNSAHNQAWSKCLDLLGQKQLIQEISPKQSDHAQNEFRTFLKASIDSIWYVLRQKFLSCDPDEYLFDVSNEGLFLELLKFAADKNEHIKAVLALDDAPQNLELASADLRKDIVSVAAFETIGEIIRDLGDGPFSIWIDETHDVSKEDQMIVVLRYVDRKGQVIERFLGIGHVKSTGAFSRKIAVEWTKYF</sequence>
<dbReference type="Proteomes" id="UP001062846">
    <property type="component" value="Chromosome 7"/>
</dbReference>
<name>A0ACC0N4V3_RHOML</name>
<evidence type="ECO:0000313" key="2">
    <source>
        <dbReference type="Proteomes" id="UP001062846"/>
    </source>
</evidence>